<dbReference type="Gene3D" id="1.10.10.60">
    <property type="entry name" value="Homeodomain-like"/>
    <property type="match status" value="1"/>
</dbReference>
<accession>A0A076PNX6</accession>
<dbReference type="Proteomes" id="UP000028782">
    <property type="component" value="Chromosome"/>
</dbReference>
<dbReference type="GO" id="GO:0043565">
    <property type="term" value="F:sequence-specific DNA binding"/>
    <property type="evidence" value="ECO:0007669"/>
    <property type="project" value="InterPro"/>
</dbReference>
<dbReference type="PANTHER" id="PTHR43280">
    <property type="entry name" value="ARAC-FAMILY TRANSCRIPTIONAL REGULATOR"/>
    <property type="match status" value="1"/>
</dbReference>
<evidence type="ECO:0000256" key="1">
    <source>
        <dbReference type="ARBA" id="ARBA00023015"/>
    </source>
</evidence>
<feature type="domain" description="HTH araC/xylS-type" evidence="4">
    <location>
        <begin position="213"/>
        <end position="314"/>
    </location>
</feature>
<dbReference type="AlphaFoldDB" id="A0A076PNX6"/>
<keyword evidence="1" id="KW-0805">Transcription regulation</keyword>
<dbReference type="PANTHER" id="PTHR43280:SF2">
    <property type="entry name" value="HTH-TYPE TRANSCRIPTIONAL REGULATOR EXSA"/>
    <property type="match status" value="1"/>
</dbReference>
<dbReference type="KEGG" id="ctes:O987_06285"/>
<dbReference type="InterPro" id="IPR035418">
    <property type="entry name" value="AraC-bd_2"/>
</dbReference>
<evidence type="ECO:0000313" key="6">
    <source>
        <dbReference type="Proteomes" id="UP000028782"/>
    </source>
</evidence>
<evidence type="ECO:0000256" key="2">
    <source>
        <dbReference type="ARBA" id="ARBA00023125"/>
    </source>
</evidence>
<dbReference type="Pfam" id="PF14525">
    <property type="entry name" value="AraC_binding_2"/>
    <property type="match status" value="1"/>
</dbReference>
<organism evidence="5 6">
    <name type="scientific">Comamonas testosteroni TK102</name>
    <dbReference type="NCBI Taxonomy" id="1392005"/>
    <lineage>
        <taxon>Bacteria</taxon>
        <taxon>Pseudomonadati</taxon>
        <taxon>Pseudomonadota</taxon>
        <taxon>Betaproteobacteria</taxon>
        <taxon>Burkholderiales</taxon>
        <taxon>Comamonadaceae</taxon>
        <taxon>Comamonas</taxon>
    </lineage>
</organism>
<dbReference type="HOGENOM" id="CLU_049704_4_1_4"/>
<dbReference type="SMART" id="SM00342">
    <property type="entry name" value="HTH_ARAC"/>
    <property type="match status" value="1"/>
</dbReference>
<dbReference type="InterPro" id="IPR018060">
    <property type="entry name" value="HTH_AraC"/>
</dbReference>
<name>A0A076PNX6_COMTE</name>
<gene>
    <name evidence="5" type="ORF">O987_06285</name>
</gene>
<dbReference type="GO" id="GO:0003700">
    <property type="term" value="F:DNA-binding transcription factor activity"/>
    <property type="evidence" value="ECO:0007669"/>
    <property type="project" value="InterPro"/>
</dbReference>
<dbReference type="InterPro" id="IPR009057">
    <property type="entry name" value="Homeodomain-like_sf"/>
</dbReference>
<proteinExistence type="predicted"/>
<evidence type="ECO:0000256" key="3">
    <source>
        <dbReference type="ARBA" id="ARBA00023163"/>
    </source>
</evidence>
<dbReference type="RefSeq" id="WP_043371154.1">
    <property type="nucleotide sequence ID" value="NZ_CP006704.1"/>
</dbReference>
<dbReference type="PROSITE" id="PS01124">
    <property type="entry name" value="HTH_ARAC_FAMILY_2"/>
    <property type="match status" value="1"/>
</dbReference>
<dbReference type="Pfam" id="PF12833">
    <property type="entry name" value="HTH_18"/>
    <property type="match status" value="1"/>
</dbReference>
<protein>
    <submittedName>
        <fullName evidence="5">DNA-binding protein</fullName>
    </submittedName>
</protein>
<keyword evidence="2 5" id="KW-0238">DNA-binding</keyword>
<keyword evidence="3" id="KW-0804">Transcription</keyword>
<dbReference type="SUPFAM" id="SSF46689">
    <property type="entry name" value="Homeodomain-like"/>
    <property type="match status" value="1"/>
</dbReference>
<dbReference type="InterPro" id="IPR020449">
    <property type="entry name" value="Tscrpt_reg_AraC-type_HTH"/>
</dbReference>
<evidence type="ECO:0000313" key="5">
    <source>
        <dbReference type="EMBL" id="AIJ45415.1"/>
    </source>
</evidence>
<evidence type="ECO:0000259" key="4">
    <source>
        <dbReference type="PROSITE" id="PS01124"/>
    </source>
</evidence>
<reference evidence="5 6" key="1">
    <citation type="journal article" date="2014" name="Genome Announc.">
        <title>Complete Genome Sequence of Polychlorinated Biphenyl Degrader Comamonas testosteroni TK102 (NBRC 109938).</title>
        <authorList>
            <person name="Fukuda K."/>
            <person name="Hosoyama A."/>
            <person name="Tsuchikane K."/>
            <person name="Ohji S."/>
            <person name="Yamazoe A."/>
            <person name="Fujita N."/>
            <person name="Shintani M."/>
            <person name="Kimbara K."/>
        </authorList>
    </citation>
    <scope>NUCLEOTIDE SEQUENCE [LARGE SCALE GENOMIC DNA]</scope>
    <source>
        <strain evidence="5">TK102</strain>
    </source>
</reference>
<dbReference type="PRINTS" id="PR00032">
    <property type="entry name" value="HTHARAC"/>
</dbReference>
<sequence>MTAPMVLSTDGLPEKETAAAWQGWMAQLFSGLDTDLYGDTCFDGHLSVAYAGDVMLTKLEAGRHRVIRGSHRQRDSEAAYLKIVAPWSGHAEVEQCGSRTRVGNGSWAIYDTSQPYVVDNPLRTEHLIMMVPKQSIAERGLRLENLMGLSVGGSTGMARIALQTMRSTYQELDNMTAPLARRAGELLVDMVHLSLQALGGQATAVTQKQALYERICDHVASHVRDPGLSVDQVAQALNCSRRHLHNAFAGREQSLGAFIQQSRLELCMRELHSAALAHRTITEIAMGCGFGNSAHFSRAFKAYTGMSPSEFRALGH</sequence>
<dbReference type="EMBL" id="CP006704">
    <property type="protein sequence ID" value="AIJ45415.1"/>
    <property type="molecule type" value="Genomic_DNA"/>
</dbReference>